<dbReference type="Proteomes" id="UP000186601">
    <property type="component" value="Unassembled WGS sequence"/>
</dbReference>
<evidence type="ECO:0000313" key="4">
    <source>
        <dbReference type="Proteomes" id="UP000186601"/>
    </source>
</evidence>
<comment type="caution">
    <text evidence="3">The sequence shown here is derived from an EMBL/GenBank/DDBJ whole genome shotgun (WGS) entry which is preliminary data.</text>
</comment>
<dbReference type="AlphaFoldDB" id="A0A2R6S490"/>
<gene>
    <name evidence="3" type="ORF">PHLCEN_2v1121</name>
</gene>
<name>A0A2R6S490_9APHY</name>
<dbReference type="EMBL" id="MLYV02000084">
    <property type="protein sequence ID" value="PSS37082.1"/>
    <property type="molecule type" value="Genomic_DNA"/>
</dbReference>
<dbReference type="STRING" id="98765.A0A2R6S490"/>
<feature type="domain" description="Stealth protein CR3 conserved region 3" evidence="2">
    <location>
        <begin position="21"/>
        <end position="72"/>
    </location>
</feature>
<dbReference type="GO" id="GO:0005794">
    <property type="term" value="C:Golgi apparatus"/>
    <property type="evidence" value="ECO:0007669"/>
    <property type="project" value="TreeGrafter"/>
</dbReference>
<organism evidence="3 4">
    <name type="scientific">Hermanssonia centrifuga</name>
    <dbReference type="NCBI Taxonomy" id="98765"/>
    <lineage>
        <taxon>Eukaryota</taxon>
        <taxon>Fungi</taxon>
        <taxon>Dikarya</taxon>
        <taxon>Basidiomycota</taxon>
        <taxon>Agaricomycotina</taxon>
        <taxon>Agaricomycetes</taxon>
        <taxon>Polyporales</taxon>
        <taxon>Meruliaceae</taxon>
        <taxon>Hermanssonia</taxon>
    </lineage>
</organism>
<dbReference type="GO" id="GO:0003976">
    <property type="term" value="F:UDP-N-acetylglucosamine-lysosomal-enzyme N-acetylglucosaminephosphotransferase activity"/>
    <property type="evidence" value="ECO:0007669"/>
    <property type="project" value="TreeGrafter"/>
</dbReference>
<protein>
    <recommendedName>
        <fullName evidence="2">Stealth protein CR3 conserved region 3 domain-containing protein</fullName>
    </recommendedName>
</protein>
<dbReference type="Pfam" id="PF17102">
    <property type="entry name" value="Stealth_CR3"/>
    <property type="match status" value="1"/>
</dbReference>
<evidence type="ECO:0000313" key="3">
    <source>
        <dbReference type="EMBL" id="PSS37082.1"/>
    </source>
</evidence>
<dbReference type="PANTHER" id="PTHR24045">
    <property type="match status" value="1"/>
</dbReference>
<dbReference type="PANTHER" id="PTHR24045:SF0">
    <property type="entry name" value="N-ACETYLGLUCOSAMINE-1-PHOSPHOTRANSFERASE SUBUNITS ALPHA_BETA"/>
    <property type="match status" value="1"/>
</dbReference>
<dbReference type="GO" id="GO:0046835">
    <property type="term" value="P:carbohydrate phosphorylation"/>
    <property type="evidence" value="ECO:0007669"/>
    <property type="project" value="TreeGrafter"/>
</dbReference>
<sequence>MPKLPPTGNRFGSRYRPYVIHEAKSASLPLLQEISQMWSSQIANTALHPFRETKAGDGDISMMFMMVHFVVERWREALLWSWTVAKHGGLDDRWGTLQADAAWRELGGTAGSPELLVRTSRRDTLQPERVNATLKASGHVENDPTSYIFSSQDGYPYANIKDGAKNAWPAYGPETPEYNLPQCRINFRECFSDGENRPFTRASDTFKNIAFRNPLCGDCAILALVSASGRLGLEAFLPSSESRRPGAPSSDDRTPYLPLVDRWEDGDFSLKAVMSASKETSVRLWTLLLLERYRFVLGPSTVNIMAAQLARRPDVALLCINDDVITGHEEVVTMLKKWQSEQWSQPAEWET</sequence>
<evidence type="ECO:0000259" key="2">
    <source>
        <dbReference type="Pfam" id="PF17102"/>
    </source>
</evidence>
<evidence type="ECO:0000256" key="1">
    <source>
        <dbReference type="ARBA" id="ARBA00022679"/>
    </source>
</evidence>
<dbReference type="InterPro" id="IPR047141">
    <property type="entry name" value="Stealth"/>
</dbReference>
<dbReference type="OrthoDB" id="263283at2759"/>
<dbReference type="InterPro" id="IPR031357">
    <property type="entry name" value="Stealth_CR3"/>
</dbReference>
<keyword evidence="4" id="KW-1185">Reference proteome</keyword>
<reference evidence="3 4" key="1">
    <citation type="submission" date="2018-02" db="EMBL/GenBank/DDBJ databases">
        <title>Genome sequence of the basidiomycete white-rot fungus Phlebia centrifuga.</title>
        <authorList>
            <person name="Granchi Z."/>
            <person name="Peng M."/>
            <person name="de Vries R.P."/>
            <person name="Hilden K."/>
            <person name="Makela M.R."/>
            <person name="Grigoriev I."/>
            <person name="Riley R."/>
        </authorList>
    </citation>
    <scope>NUCLEOTIDE SEQUENCE [LARGE SCALE GENOMIC DNA]</scope>
    <source>
        <strain evidence="3 4">FBCC195</strain>
    </source>
</reference>
<keyword evidence="1" id="KW-0808">Transferase</keyword>
<accession>A0A2R6S490</accession>
<proteinExistence type="predicted"/>